<dbReference type="EMBL" id="ADGK01000238">
    <property type="protein sequence ID" value="EFE22240.1"/>
    <property type="molecule type" value="Genomic_DNA"/>
</dbReference>
<name>D4F7N4_EDWTA</name>
<organism evidence="2 3">
    <name type="scientific">Edwardsiella tarda ATCC 23685</name>
    <dbReference type="NCBI Taxonomy" id="500638"/>
    <lineage>
        <taxon>Bacteria</taxon>
        <taxon>Pseudomonadati</taxon>
        <taxon>Pseudomonadota</taxon>
        <taxon>Gammaproteobacteria</taxon>
        <taxon>Enterobacterales</taxon>
        <taxon>Hafniaceae</taxon>
        <taxon>Edwardsiella</taxon>
    </lineage>
</organism>
<evidence type="ECO:0000313" key="3">
    <source>
        <dbReference type="Proteomes" id="UP000003692"/>
    </source>
</evidence>
<gene>
    <name evidence="2" type="ORF">EDWATA_02770</name>
</gene>
<keyword evidence="1" id="KW-0732">Signal</keyword>
<dbReference type="AlphaFoldDB" id="D4F7N4"/>
<accession>D4F7N4</accession>
<feature type="chain" id="PRO_5003056679" evidence="1">
    <location>
        <begin position="30"/>
        <end position="191"/>
    </location>
</feature>
<evidence type="ECO:0000256" key="1">
    <source>
        <dbReference type="SAM" id="SignalP"/>
    </source>
</evidence>
<protein>
    <submittedName>
        <fullName evidence="2">YfaZ</fullName>
    </submittedName>
</protein>
<dbReference type="InterPro" id="IPR011250">
    <property type="entry name" value="OMP/PagP_B-barrel"/>
</dbReference>
<sequence>MIDKENSMKKSFYCLVAGSALLLSGAAQAISVNGQAGKNFTNFEAGLGTETSGLYSTLNWAHSDNDGDIVGLGLGLGIPLGSAIISVGGKAMYLNPKHSGGGSDDYAVAIGGGINLPLGQSFALYGSAYYSPDSLSSGIKDYTEATGGVRWNVMRPLSVDVGYRYVNLAGKDGHRDNAIADGPYVGVGLSF</sequence>
<dbReference type="Proteomes" id="UP000003692">
    <property type="component" value="Unassembled WGS sequence"/>
</dbReference>
<proteinExistence type="predicted"/>
<evidence type="ECO:0000313" key="2">
    <source>
        <dbReference type="EMBL" id="EFE22240.1"/>
    </source>
</evidence>
<reference evidence="2 3" key="1">
    <citation type="submission" date="2010-02" db="EMBL/GenBank/DDBJ databases">
        <authorList>
            <person name="Weinstock G."/>
            <person name="Sodergren E."/>
            <person name="Clifton S."/>
            <person name="Fulton L."/>
            <person name="Fulton B."/>
            <person name="Courtney L."/>
            <person name="Fronick C."/>
            <person name="Harrison M."/>
            <person name="Strong C."/>
            <person name="Farmer C."/>
            <person name="Delahaunty K."/>
            <person name="Markovic C."/>
            <person name="Hall O."/>
            <person name="Minx P."/>
            <person name="Tomlinson C."/>
            <person name="Mitreva M."/>
            <person name="Nelson J."/>
            <person name="Hou S."/>
            <person name="Wollam A."/>
            <person name="Pepin K.H."/>
            <person name="Johnson M."/>
            <person name="Bhonagiri V."/>
            <person name="Zhang X."/>
            <person name="Suruliraj S."/>
            <person name="Warren W."/>
            <person name="Chinwalla A."/>
            <person name="Mardis E.R."/>
            <person name="Wilson R.K."/>
        </authorList>
    </citation>
    <scope>NUCLEOTIDE SEQUENCE [LARGE SCALE GENOMIC DNA]</scope>
    <source>
        <strain evidence="2 3">ATCC 23685</strain>
    </source>
</reference>
<dbReference type="HOGENOM" id="CLU_128134_1_0_6"/>
<dbReference type="InterPro" id="IPR009998">
    <property type="entry name" value="YfaZ"/>
</dbReference>
<dbReference type="Pfam" id="PF07437">
    <property type="entry name" value="YfaZ"/>
    <property type="match status" value="1"/>
</dbReference>
<comment type="caution">
    <text evidence="2">The sequence shown here is derived from an EMBL/GenBank/DDBJ whole genome shotgun (WGS) entry which is preliminary data.</text>
</comment>
<dbReference type="SUPFAM" id="SSF56925">
    <property type="entry name" value="OMPA-like"/>
    <property type="match status" value="1"/>
</dbReference>
<feature type="signal peptide" evidence="1">
    <location>
        <begin position="1"/>
        <end position="29"/>
    </location>
</feature>